<keyword evidence="2" id="KW-1185">Reference proteome</keyword>
<evidence type="ECO:0000313" key="2">
    <source>
        <dbReference type="Proteomes" id="UP001595805"/>
    </source>
</evidence>
<dbReference type="RefSeq" id="WP_377903602.1">
    <property type="nucleotide sequence ID" value="NZ_JBHRZS010000006.1"/>
</dbReference>
<dbReference type="Pfam" id="PF14054">
    <property type="entry name" value="DUF4249"/>
    <property type="match status" value="1"/>
</dbReference>
<proteinExistence type="predicted"/>
<dbReference type="PROSITE" id="PS51257">
    <property type="entry name" value="PROKAR_LIPOPROTEIN"/>
    <property type="match status" value="1"/>
</dbReference>
<reference evidence="2" key="1">
    <citation type="journal article" date="2019" name="Int. J. Syst. Evol. Microbiol.">
        <title>The Global Catalogue of Microorganisms (GCM) 10K type strain sequencing project: providing services to taxonomists for standard genome sequencing and annotation.</title>
        <authorList>
            <consortium name="The Broad Institute Genomics Platform"/>
            <consortium name="The Broad Institute Genome Sequencing Center for Infectious Disease"/>
            <person name="Wu L."/>
            <person name="Ma J."/>
        </authorList>
    </citation>
    <scope>NUCLEOTIDE SEQUENCE [LARGE SCALE GENOMIC DNA]</scope>
    <source>
        <strain evidence="2">CCUG 60523</strain>
    </source>
</reference>
<dbReference type="EMBL" id="JBHRZS010000006">
    <property type="protein sequence ID" value="MFC3879300.1"/>
    <property type="molecule type" value="Genomic_DNA"/>
</dbReference>
<name>A0ABV8AQN9_9BACT</name>
<evidence type="ECO:0000313" key="1">
    <source>
        <dbReference type="EMBL" id="MFC3879300.1"/>
    </source>
</evidence>
<accession>A0ABV8AQN9</accession>
<organism evidence="1 2">
    <name type="scientific">Algoriphagus namhaensis</name>
    <dbReference type="NCBI Taxonomy" id="915353"/>
    <lineage>
        <taxon>Bacteria</taxon>
        <taxon>Pseudomonadati</taxon>
        <taxon>Bacteroidota</taxon>
        <taxon>Cytophagia</taxon>
        <taxon>Cytophagales</taxon>
        <taxon>Cyclobacteriaceae</taxon>
        <taxon>Algoriphagus</taxon>
    </lineage>
</organism>
<dbReference type="InterPro" id="IPR025345">
    <property type="entry name" value="DUF4249"/>
</dbReference>
<dbReference type="Proteomes" id="UP001595805">
    <property type="component" value="Unassembled WGS sequence"/>
</dbReference>
<protein>
    <submittedName>
        <fullName evidence="1">DUF4249 domain-containing protein</fullName>
    </submittedName>
</protein>
<comment type="caution">
    <text evidence="1">The sequence shown here is derived from an EMBL/GenBank/DDBJ whole genome shotgun (WGS) entry which is preliminary data.</text>
</comment>
<gene>
    <name evidence="1" type="ORF">ACFOSV_03890</name>
</gene>
<sequence>MKGRLLLLLVLLGLSVGCREPFEPEIAADDQNILVVAGYLDSDGLPSVLTLSTTTSIGDDGFFPDFTPLFGADIFLESSSGQRFPLLELENGQYLFETDIDESDTYRLRILLRNGNSYTSEELKPVITPDIIDVSFVKNETGVEVFLTTQGDENADDFLWTYEETWSFRPAITTQWEYDPETQDVVLRDPEDRIDLCYRSERNSDLILETSSRFEDQFVFRQSIAQIDQGDEKLSTRYSILISQKALSKSDVEFWEILKRNSDDLGSIFSPLPSLVGGNIELDQNPEVPVIGQVSLGKVRQKRLFIDRQEISPWSVEVPEYAGCILSADTVLVADYDLLFKSGVNIPSTPIYPENAFNPIGFRYGSINCVDCTIRGTNIKPSFWED</sequence>